<dbReference type="EMBL" id="OA883875">
    <property type="protein sequence ID" value="CAD7279876.1"/>
    <property type="molecule type" value="Genomic_DNA"/>
</dbReference>
<dbReference type="GO" id="GO:0015078">
    <property type="term" value="F:proton transmembrane transporter activity"/>
    <property type="evidence" value="ECO:0007669"/>
    <property type="project" value="InterPro"/>
</dbReference>
<keyword evidence="11" id="KW-1133">Transmembrane helix</keyword>
<keyword evidence="4" id="KW-0138">CF(0)</keyword>
<keyword evidence="8 11" id="KW-0472">Membrane</keyword>
<evidence type="ECO:0000256" key="9">
    <source>
        <dbReference type="ARBA" id="ARBA00023310"/>
    </source>
</evidence>
<evidence type="ECO:0000256" key="6">
    <source>
        <dbReference type="ARBA" id="ARBA00023065"/>
    </source>
</evidence>
<dbReference type="PANTHER" id="PTHR12386">
    <property type="entry name" value="ATP SYNTHASE SUBUNIT"/>
    <property type="match status" value="1"/>
</dbReference>
<accession>A0A7R9BSS8</accession>
<feature type="region of interest" description="Disordered" evidence="10">
    <location>
        <begin position="1"/>
        <end position="27"/>
    </location>
</feature>
<keyword evidence="7" id="KW-0496">Mitochondrion</keyword>
<comment type="similarity">
    <text evidence="2">Belongs to the ATPase g subunit family.</text>
</comment>
<reference evidence="12" key="1">
    <citation type="submission" date="2020-11" db="EMBL/GenBank/DDBJ databases">
        <authorList>
            <person name="Tran Van P."/>
        </authorList>
    </citation>
    <scope>NUCLEOTIDE SEQUENCE</scope>
</reference>
<evidence type="ECO:0000256" key="8">
    <source>
        <dbReference type="ARBA" id="ARBA00023136"/>
    </source>
</evidence>
<keyword evidence="3" id="KW-0813">Transport</keyword>
<dbReference type="GO" id="GO:0015986">
    <property type="term" value="P:proton motive force-driven ATP synthesis"/>
    <property type="evidence" value="ECO:0007669"/>
    <property type="project" value="InterPro"/>
</dbReference>
<evidence type="ECO:0000256" key="4">
    <source>
        <dbReference type="ARBA" id="ARBA00022547"/>
    </source>
</evidence>
<evidence type="ECO:0000256" key="3">
    <source>
        <dbReference type="ARBA" id="ARBA00022448"/>
    </source>
</evidence>
<evidence type="ECO:0000313" key="12">
    <source>
        <dbReference type="EMBL" id="CAD7279876.1"/>
    </source>
</evidence>
<proteinExistence type="inferred from homology"/>
<keyword evidence="13" id="KW-1185">Reference proteome</keyword>
<dbReference type="Pfam" id="PF04718">
    <property type="entry name" value="ATP-synt_G"/>
    <property type="match status" value="1"/>
</dbReference>
<evidence type="ECO:0000256" key="5">
    <source>
        <dbReference type="ARBA" id="ARBA00022781"/>
    </source>
</evidence>
<keyword evidence="6" id="KW-0406">Ion transport</keyword>
<keyword evidence="9" id="KW-0066">ATP synthesis</keyword>
<keyword evidence="11" id="KW-0812">Transmembrane</keyword>
<dbReference type="GO" id="GO:0045259">
    <property type="term" value="C:proton-transporting ATP synthase complex"/>
    <property type="evidence" value="ECO:0007669"/>
    <property type="project" value="UniProtKB-KW"/>
</dbReference>
<keyword evidence="5" id="KW-0375">Hydrogen ion transport</keyword>
<organism evidence="12">
    <name type="scientific">Notodromas monacha</name>
    <dbReference type="NCBI Taxonomy" id="399045"/>
    <lineage>
        <taxon>Eukaryota</taxon>
        <taxon>Metazoa</taxon>
        <taxon>Ecdysozoa</taxon>
        <taxon>Arthropoda</taxon>
        <taxon>Crustacea</taxon>
        <taxon>Oligostraca</taxon>
        <taxon>Ostracoda</taxon>
        <taxon>Podocopa</taxon>
        <taxon>Podocopida</taxon>
        <taxon>Cypridocopina</taxon>
        <taxon>Cypridoidea</taxon>
        <taxon>Cyprididae</taxon>
        <taxon>Notodromas</taxon>
    </lineage>
</organism>
<gene>
    <name evidence="12" type="ORF">NMOB1V02_LOCUS7540</name>
</gene>
<comment type="subcellular location">
    <subcellularLocation>
        <location evidence="1">Mitochondrion membrane</location>
    </subcellularLocation>
</comment>
<sequence>MENQELISKSSKPRLASSGQSARNAVGNEMHDNRRGKCVTCMMILSAIVAGLLLFVILSVCIAKAVLPYPAHASCQVNITFFGDQYDKALPICDAVKNALLGNVTENELQATHQTNDAFGFIDAMHFKFLDSPRGDCLVEAFSTSTVFFAYLDFSVIKLISNSFRVNRMASLVTKVSSQIPKLVDRARPNVQWFMRYAKVELTPPTPGEIPIAIKQFTQLLASAGRGKWQHVSVREAWLNTLVTFEVFCWFFIGECIGKRNLVGYNV</sequence>
<dbReference type="EMBL" id="CAJPEX010001838">
    <property type="protein sequence ID" value="CAG0920028.1"/>
    <property type="molecule type" value="Genomic_DNA"/>
</dbReference>
<dbReference type="GO" id="GO:0031966">
    <property type="term" value="C:mitochondrial membrane"/>
    <property type="evidence" value="ECO:0007669"/>
    <property type="project" value="UniProtKB-SubCell"/>
</dbReference>
<feature type="compositionally biased region" description="Polar residues" evidence="10">
    <location>
        <begin position="1"/>
        <end position="10"/>
    </location>
</feature>
<feature type="transmembrane region" description="Helical" evidence="11">
    <location>
        <begin position="44"/>
        <end position="67"/>
    </location>
</feature>
<protein>
    <submittedName>
        <fullName evidence="12">Uncharacterized protein</fullName>
    </submittedName>
</protein>
<evidence type="ECO:0000256" key="10">
    <source>
        <dbReference type="SAM" id="MobiDB-lite"/>
    </source>
</evidence>
<dbReference type="OrthoDB" id="437at2759"/>
<dbReference type="AlphaFoldDB" id="A0A7R9BSS8"/>
<evidence type="ECO:0000256" key="7">
    <source>
        <dbReference type="ARBA" id="ARBA00023128"/>
    </source>
</evidence>
<evidence type="ECO:0000313" key="13">
    <source>
        <dbReference type="Proteomes" id="UP000678499"/>
    </source>
</evidence>
<name>A0A7R9BSS8_9CRUS</name>
<dbReference type="InterPro" id="IPR006808">
    <property type="entry name" value="ATP_synth_F0_gsu_mt"/>
</dbReference>
<evidence type="ECO:0000256" key="11">
    <source>
        <dbReference type="SAM" id="Phobius"/>
    </source>
</evidence>
<dbReference type="Proteomes" id="UP000678499">
    <property type="component" value="Unassembled WGS sequence"/>
</dbReference>
<evidence type="ECO:0000256" key="1">
    <source>
        <dbReference type="ARBA" id="ARBA00004325"/>
    </source>
</evidence>
<evidence type="ECO:0000256" key="2">
    <source>
        <dbReference type="ARBA" id="ARBA00005699"/>
    </source>
</evidence>